<dbReference type="AlphaFoldDB" id="A0AAN6Z524"/>
<feature type="compositionally biased region" description="Basic and acidic residues" evidence="1">
    <location>
        <begin position="119"/>
        <end position="137"/>
    </location>
</feature>
<evidence type="ECO:0000313" key="3">
    <source>
        <dbReference type="Proteomes" id="UP001302602"/>
    </source>
</evidence>
<dbReference type="EMBL" id="MU853227">
    <property type="protein sequence ID" value="KAK4124479.1"/>
    <property type="molecule type" value="Genomic_DNA"/>
</dbReference>
<protein>
    <submittedName>
        <fullName evidence="2">Uncharacterized protein</fullName>
    </submittedName>
</protein>
<evidence type="ECO:0000313" key="2">
    <source>
        <dbReference type="EMBL" id="KAK4124479.1"/>
    </source>
</evidence>
<organism evidence="2 3">
    <name type="scientific">Parathielavia appendiculata</name>
    <dbReference type="NCBI Taxonomy" id="2587402"/>
    <lineage>
        <taxon>Eukaryota</taxon>
        <taxon>Fungi</taxon>
        <taxon>Dikarya</taxon>
        <taxon>Ascomycota</taxon>
        <taxon>Pezizomycotina</taxon>
        <taxon>Sordariomycetes</taxon>
        <taxon>Sordariomycetidae</taxon>
        <taxon>Sordariales</taxon>
        <taxon>Chaetomiaceae</taxon>
        <taxon>Parathielavia</taxon>
    </lineage>
</organism>
<dbReference type="Proteomes" id="UP001302602">
    <property type="component" value="Unassembled WGS sequence"/>
</dbReference>
<reference evidence="2" key="1">
    <citation type="journal article" date="2023" name="Mol. Phylogenet. Evol.">
        <title>Genome-scale phylogeny and comparative genomics of the fungal order Sordariales.</title>
        <authorList>
            <person name="Hensen N."/>
            <person name="Bonometti L."/>
            <person name="Westerberg I."/>
            <person name="Brannstrom I.O."/>
            <person name="Guillou S."/>
            <person name="Cros-Aarteil S."/>
            <person name="Calhoun S."/>
            <person name="Haridas S."/>
            <person name="Kuo A."/>
            <person name="Mondo S."/>
            <person name="Pangilinan J."/>
            <person name="Riley R."/>
            <person name="LaButti K."/>
            <person name="Andreopoulos B."/>
            <person name="Lipzen A."/>
            <person name="Chen C."/>
            <person name="Yan M."/>
            <person name="Daum C."/>
            <person name="Ng V."/>
            <person name="Clum A."/>
            <person name="Steindorff A."/>
            <person name="Ohm R.A."/>
            <person name="Martin F."/>
            <person name="Silar P."/>
            <person name="Natvig D.O."/>
            <person name="Lalanne C."/>
            <person name="Gautier V."/>
            <person name="Ament-Velasquez S.L."/>
            <person name="Kruys A."/>
            <person name="Hutchinson M.I."/>
            <person name="Powell A.J."/>
            <person name="Barry K."/>
            <person name="Miller A.N."/>
            <person name="Grigoriev I.V."/>
            <person name="Debuchy R."/>
            <person name="Gladieux P."/>
            <person name="Hiltunen Thoren M."/>
            <person name="Johannesson H."/>
        </authorList>
    </citation>
    <scope>NUCLEOTIDE SEQUENCE</scope>
    <source>
        <strain evidence="2">CBS 731.68</strain>
    </source>
</reference>
<feature type="region of interest" description="Disordered" evidence="1">
    <location>
        <begin position="119"/>
        <end position="152"/>
    </location>
</feature>
<dbReference type="GeneID" id="87823931"/>
<name>A0AAN6Z524_9PEZI</name>
<keyword evidence="3" id="KW-1185">Reference proteome</keyword>
<comment type="caution">
    <text evidence="2">The sequence shown here is derived from an EMBL/GenBank/DDBJ whole genome shotgun (WGS) entry which is preliminary data.</text>
</comment>
<proteinExistence type="predicted"/>
<evidence type="ECO:0000256" key="1">
    <source>
        <dbReference type="SAM" id="MobiDB-lite"/>
    </source>
</evidence>
<accession>A0AAN6Z524</accession>
<gene>
    <name evidence="2" type="ORF">N657DRAFT_393077</name>
</gene>
<reference evidence="2" key="2">
    <citation type="submission" date="2023-05" db="EMBL/GenBank/DDBJ databases">
        <authorList>
            <consortium name="Lawrence Berkeley National Laboratory"/>
            <person name="Steindorff A."/>
            <person name="Hensen N."/>
            <person name="Bonometti L."/>
            <person name="Westerberg I."/>
            <person name="Brannstrom I.O."/>
            <person name="Guillou S."/>
            <person name="Cros-Aarteil S."/>
            <person name="Calhoun S."/>
            <person name="Haridas S."/>
            <person name="Kuo A."/>
            <person name="Mondo S."/>
            <person name="Pangilinan J."/>
            <person name="Riley R."/>
            <person name="Labutti K."/>
            <person name="Andreopoulos B."/>
            <person name="Lipzen A."/>
            <person name="Chen C."/>
            <person name="Yanf M."/>
            <person name="Daum C."/>
            <person name="Ng V."/>
            <person name="Clum A."/>
            <person name="Ohm R."/>
            <person name="Martin F."/>
            <person name="Silar P."/>
            <person name="Natvig D."/>
            <person name="Lalanne C."/>
            <person name="Gautier V."/>
            <person name="Ament-Velasquez S.L."/>
            <person name="Kruys A."/>
            <person name="Hutchinson M.I."/>
            <person name="Powell A.J."/>
            <person name="Barry K."/>
            <person name="Miller A.N."/>
            <person name="Grigoriev I.V."/>
            <person name="Debuchy R."/>
            <person name="Gladieux P."/>
            <person name="Thoren M.H."/>
            <person name="Johannesson H."/>
        </authorList>
    </citation>
    <scope>NUCLEOTIDE SEQUENCE</scope>
    <source>
        <strain evidence="2">CBS 731.68</strain>
    </source>
</reference>
<sequence length="152" mass="16636">MPSRLLVRCALHISDPVPPTLTTRRGGVAQGLRLDGWTVREEGYCYDSHPENTNRLCDRETQITLAWPATCQLPPIPQTTCRGVCCCACSLPCIRPSRYLASSRSRIPCPGIFRMSQTGEDKAATTDTRGHDSDEAAIRPGVVSPRLTHSAT</sequence>
<dbReference type="RefSeq" id="XP_062648250.1">
    <property type="nucleotide sequence ID" value="XM_062787161.1"/>
</dbReference>